<comment type="caution">
    <text evidence="4">The sequence shown here is derived from an EMBL/GenBank/DDBJ whole genome shotgun (WGS) entry which is preliminary data.</text>
</comment>
<feature type="domain" description="DNA-directed DNA polymerase family A palm" evidence="3">
    <location>
        <begin position="938"/>
        <end position="1173"/>
    </location>
</feature>
<evidence type="ECO:0000259" key="3">
    <source>
        <dbReference type="SMART" id="SM00482"/>
    </source>
</evidence>
<evidence type="ECO:0000313" key="5">
    <source>
        <dbReference type="Proteomes" id="UP000193218"/>
    </source>
</evidence>
<sequence>MWRHVERSGLPRPARLCRPTSLVSRRLSVRQARTDNEHGGSVKCLRRRIHISQHSHLGIVQHFSSTSQAATSSSTAAAQSVKGKEPERRKEPRKNVVGVQLLSPSLHAQLFPEGSSKAPLDHLVKLSKKHLREHGLEPGESATINEINFELPALQGSNIRQHFYNIGSQIAGPYLRLAEEFSTATLPPQPEWFVTDQPGWIRYDQDGSFMPVDDLSDETFVSFDVEVLYKLSPYPVMACAASSTHWYSWLSPTIFEDPPAEPIPPRPKWDKSLKMEHPHDLIPLFDGSKPRIAVGHNVGYDRARVAEEYSLAGTKTRWMDTLSLHAASRGISSNQAPAWHSYRKQKQNDEIVMDAILETEDQELISRLTQSDDDGGSQTRWEDITAINSLSEVAALHCGYAVDKSVRERFGDESITHASQLRDELQDLLQYNADDVKITHDVYTKVFPLFRESCPHPASFAGILPMGTSFLPVDQSWQTYLKNAEELYRKMEESVKSGLKLLAERVREKGPQDDDPWLSQLDWSPKKARWATDGAITATDDASSASSKASSIPAEGSSTFDVPHGTPSYLAAMLSDPATYLSSRTAARALPLLLHVTYKGHPVAWTSKGMWSFRVPKAEADQYPEHEEVDLVDSDEALFPFLRDYSFLRVARAGKSRVSKILAKTFVKSDGDQLDSDHPELMKRVIEGSATTDEIMKIAQDMKSTGDDDVWAAQLDWSDASHPSANSGKTRKPRVDYGTWPKWYWELTSPHSTELDLTQKKAVTPLLLRLQWQGYPLVRHPEFKWLFRVPRSDLKPDVTIGVPIDPNDSVKITPETLFDDITYAYFRLPHRDGETKNVGSPFAKAFVNAIESKELAPAVDASDSTDEMARIAADAMNLNVLCSYWISSRERIMDQMVVYQNENQGVILPQCLVMGTVTRRAVEATWLTASNAKAKRVGSELKAMVKSPPGYAIVGADVDSEELWLSSVMGDAQFGFHGATAIGYMTLEGSKSKGTDLHSKTASIIGTSRDAAKVFNYSRIYGAGQKHAVQLLRQGDATLTKEEAMEKAVKLYEATKGHKSRRGSSKPPAAFASIWHGGSESFLFNLIETIAGSESPRTPALGCGVTSALRKGYLEDGSAYLPSRTNWVVQSSGVDYLHLLITSMEYLINRYNIKARYLISVHDEVRYLSKEEDRYRTALALQIANAWTRALFCYSIGMDDCPQSVAFFSAVDLDHVLRKEVFLPCQTPSHPEAIPPGESLDMEQLLAKTNNGDLGPVQSIEAFTEDKKDDSSILSLFSNLDSHPHFLFLRAQADRSPILAQRWLDQQPPLLDTLGRPLPKERKKRKEIIKASVQENPGHFQRQREAAFQFSPEEIDEITKLHPMDGSI</sequence>
<feature type="compositionally biased region" description="Low complexity" evidence="2">
    <location>
        <begin position="537"/>
        <end position="551"/>
    </location>
</feature>
<evidence type="ECO:0000313" key="4">
    <source>
        <dbReference type="EMBL" id="ORX39640.1"/>
    </source>
</evidence>
<dbReference type="InterPro" id="IPR012337">
    <property type="entry name" value="RNaseH-like_sf"/>
</dbReference>
<accession>A0A1Y1UNK4</accession>
<proteinExistence type="predicted"/>
<dbReference type="EMBL" id="NBSH01000002">
    <property type="protein sequence ID" value="ORX39640.1"/>
    <property type="molecule type" value="Genomic_DNA"/>
</dbReference>
<dbReference type="Proteomes" id="UP000193218">
    <property type="component" value="Unassembled WGS sequence"/>
</dbReference>
<feature type="compositionally biased region" description="Basic and acidic residues" evidence="2">
    <location>
        <begin position="82"/>
        <end position="94"/>
    </location>
</feature>
<dbReference type="PANTHER" id="PTHR10267">
    <property type="entry name" value="DNA POLYMERASE SUBUNIT GAMMA-1"/>
    <property type="match status" value="1"/>
</dbReference>
<dbReference type="Gene3D" id="1.10.150.20">
    <property type="entry name" value="5' to 3' exonuclease, C-terminal subdomain"/>
    <property type="match status" value="1"/>
</dbReference>
<evidence type="ECO:0000256" key="1">
    <source>
        <dbReference type="ARBA" id="ARBA00031966"/>
    </source>
</evidence>
<reference evidence="4 5" key="1">
    <citation type="submission" date="2017-03" db="EMBL/GenBank/DDBJ databases">
        <title>Widespread Adenine N6-methylation of Active Genes in Fungi.</title>
        <authorList>
            <consortium name="DOE Joint Genome Institute"/>
            <person name="Mondo S.J."/>
            <person name="Dannebaum R.O."/>
            <person name="Kuo R.C."/>
            <person name="Louie K.B."/>
            <person name="Bewick A.J."/>
            <person name="Labutti K."/>
            <person name="Haridas S."/>
            <person name="Kuo A."/>
            <person name="Salamov A."/>
            <person name="Ahrendt S.R."/>
            <person name="Lau R."/>
            <person name="Bowen B.P."/>
            <person name="Lipzen A."/>
            <person name="Sullivan W."/>
            <person name="Andreopoulos W.B."/>
            <person name="Clum A."/>
            <person name="Lindquist E."/>
            <person name="Daum C."/>
            <person name="Northen T.R."/>
            <person name="Ramamoorthy G."/>
            <person name="Schmitz R.J."/>
            <person name="Gryganskyi A."/>
            <person name="Culley D."/>
            <person name="Magnuson J."/>
            <person name="James T.Y."/>
            <person name="O'Malley M.A."/>
            <person name="Stajich J.E."/>
            <person name="Spatafora J.W."/>
            <person name="Visel A."/>
            <person name="Grigoriev I.V."/>
        </authorList>
    </citation>
    <scope>NUCLEOTIDE SEQUENCE [LARGE SCALE GENOMIC DNA]</scope>
    <source>
        <strain evidence="4 5">NRRL Y-17943</strain>
    </source>
</reference>
<dbReference type="FunCoup" id="A0A1Y1UNK4">
    <property type="interactions" value="239"/>
</dbReference>
<dbReference type="Pfam" id="PF00476">
    <property type="entry name" value="DNA_pol_A"/>
    <property type="match status" value="1"/>
</dbReference>
<organism evidence="4 5">
    <name type="scientific">Kockovaella imperatae</name>
    <dbReference type="NCBI Taxonomy" id="4999"/>
    <lineage>
        <taxon>Eukaryota</taxon>
        <taxon>Fungi</taxon>
        <taxon>Dikarya</taxon>
        <taxon>Basidiomycota</taxon>
        <taxon>Agaricomycotina</taxon>
        <taxon>Tremellomycetes</taxon>
        <taxon>Tremellales</taxon>
        <taxon>Cuniculitremaceae</taxon>
        <taxon>Kockovaella</taxon>
    </lineage>
</organism>
<dbReference type="SUPFAM" id="SSF56672">
    <property type="entry name" value="DNA/RNA polymerases"/>
    <property type="match status" value="1"/>
</dbReference>
<dbReference type="Pfam" id="PF18136">
    <property type="entry name" value="DNApol_Exo"/>
    <property type="match status" value="1"/>
</dbReference>
<dbReference type="InterPro" id="IPR041336">
    <property type="entry name" value="DNApol_Exo"/>
</dbReference>
<dbReference type="PANTHER" id="PTHR10267:SF0">
    <property type="entry name" value="DNA POLYMERASE SUBUNIT GAMMA-1"/>
    <property type="match status" value="1"/>
</dbReference>
<dbReference type="SUPFAM" id="SSF53098">
    <property type="entry name" value="Ribonuclease H-like"/>
    <property type="match status" value="1"/>
</dbReference>
<dbReference type="OrthoDB" id="5588663at2759"/>
<dbReference type="PRINTS" id="PR00867">
    <property type="entry name" value="DNAPOLG"/>
</dbReference>
<evidence type="ECO:0000256" key="2">
    <source>
        <dbReference type="SAM" id="MobiDB-lite"/>
    </source>
</evidence>
<dbReference type="GO" id="GO:0005760">
    <property type="term" value="C:gamma DNA polymerase complex"/>
    <property type="evidence" value="ECO:0007669"/>
    <property type="project" value="InterPro"/>
</dbReference>
<dbReference type="GeneID" id="33555845"/>
<dbReference type="RefSeq" id="XP_021873425.1">
    <property type="nucleotide sequence ID" value="XM_022014037.1"/>
</dbReference>
<dbReference type="GO" id="GO:0003677">
    <property type="term" value="F:DNA binding"/>
    <property type="evidence" value="ECO:0007669"/>
    <property type="project" value="InterPro"/>
</dbReference>
<dbReference type="GO" id="GO:0006264">
    <property type="term" value="P:mitochondrial DNA replication"/>
    <property type="evidence" value="ECO:0007669"/>
    <property type="project" value="TreeGrafter"/>
</dbReference>
<dbReference type="STRING" id="4999.A0A1Y1UNK4"/>
<keyword evidence="5" id="KW-1185">Reference proteome</keyword>
<name>A0A1Y1UNK4_9TREE</name>
<feature type="region of interest" description="Disordered" evidence="2">
    <location>
        <begin position="537"/>
        <end position="559"/>
    </location>
</feature>
<dbReference type="InParanoid" id="A0A1Y1UNK4"/>
<dbReference type="InterPro" id="IPR002297">
    <property type="entry name" value="DNA-dir_DNA_pol_A_mt"/>
</dbReference>
<feature type="compositionally biased region" description="Low complexity" evidence="2">
    <location>
        <begin position="67"/>
        <end position="80"/>
    </location>
</feature>
<dbReference type="GO" id="GO:0008408">
    <property type="term" value="F:3'-5' exonuclease activity"/>
    <property type="evidence" value="ECO:0007669"/>
    <property type="project" value="TreeGrafter"/>
</dbReference>
<dbReference type="InterPro" id="IPR001098">
    <property type="entry name" value="DNA-dir_DNA_pol_A_palm_dom"/>
</dbReference>
<dbReference type="SMART" id="SM00482">
    <property type="entry name" value="POLAc"/>
    <property type="match status" value="1"/>
</dbReference>
<gene>
    <name evidence="4" type="ORF">BD324DRAFT_606939</name>
</gene>
<feature type="region of interest" description="Disordered" evidence="2">
    <location>
        <begin position="67"/>
        <end position="94"/>
    </location>
</feature>
<protein>
    <recommendedName>
        <fullName evidence="1">Mitochondrial DNA polymerase catalytic subunit</fullName>
    </recommendedName>
</protein>
<dbReference type="InterPro" id="IPR043502">
    <property type="entry name" value="DNA/RNA_pol_sf"/>
</dbReference>
<dbReference type="Gene3D" id="3.30.420.390">
    <property type="match status" value="2"/>
</dbReference>
<dbReference type="GO" id="GO:0003887">
    <property type="term" value="F:DNA-directed DNA polymerase activity"/>
    <property type="evidence" value="ECO:0007669"/>
    <property type="project" value="InterPro"/>
</dbReference>